<organism evidence="7 8">
    <name type="scientific">Pendulispora rubella</name>
    <dbReference type="NCBI Taxonomy" id="2741070"/>
    <lineage>
        <taxon>Bacteria</taxon>
        <taxon>Pseudomonadati</taxon>
        <taxon>Myxococcota</taxon>
        <taxon>Myxococcia</taxon>
        <taxon>Myxococcales</taxon>
        <taxon>Sorangiineae</taxon>
        <taxon>Pendulisporaceae</taxon>
        <taxon>Pendulispora</taxon>
    </lineage>
</organism>
<dbReference type="InterPro" id="IPR050723">
    <property type="entry name" value="CFA/CMAS"/>
</dbReference>
<comment type="similarity">
    <text evidence="1">Belongs to the CFA/CMAS family.</text>
</comment>
<evidence type="ECO:0000259" key="6">
    <source>
        <dbReference type="Pfam" id="PF13649"/>
    </source>
</evidence>
<dbReference type="Proteomes" id="UP001374803">
    <property type="component" value="Chromosome"/>
</dbReference>
<dbReference type="GO" id="GO:0032259">
    <property type="term" value="P:methylation"/>
    <property type="evidence" value="ECO:0007669"/>
    <property type="project" value="UniProtKB-KW"/>
</dbReference>
<dbReference type="InterPro" id="IPR041698">
    <property type="entry name" value="Methyltransf_25"/>
</dbReference>
<evidence type="ECO:0000313" key="8">
    <source>
        <dbReference type="Proteomes" id="UP001374803"/>
    </source>
</evidence>
<keyword evidence="2 7" id="KW-0489">Methyltransferase</keyword>
<gene>
    <name evidence="7" type="ORF">LVJ94_31670</name>
</gene>
<dbReference type="EMBL" id="CP089983">
    <property type="protein sequence ID" value="WXB01465.1"/>
    <property type="molecule type" value="Genomic_DNA"/>
</dbReference>
<evidence type="ECO:0000256" key="3">
    <source>
        <dbReference type="ARBA" id="ARBA00022679"/>
    </source>
</evidence>
<protein>
    <submittedName>
        <fullName evidence="7">Class I SAM-dependent methyltransferase</fullName>
    </submittedName>
</protein>
<dbReference type="Pfam" id="PF13649">
    <property type="entry name" value="Methyltransf_25"/>
    <property type="match status" value="1"/>
</dbReference>
<keyword evidence="8" id="KW-1185">Reference proteome</keyword>
<evidence type="ECO:0000313" key="7">
    <source>
        <dbReference type="EMBL" id="WXB01465.1"/>
    </source>
</evidence>
<evidence type="ECO:0000256" key="2">
    <source>
        <dbReference type="ARBA" id="ARBA00022603"/>
    </source>
</evidence>
<dbReference type="PANTHER" id="PTHR43667">
    <property type="entry name" value="CYCLOPROPANE-FATTY-ACYL-PHOSPHOLIPID SYNTHASE"/>
    <property type="match status" value="1"/>
</dbReference>
<dbReference type="RefSeq" id="WP_394831080.1">
    <property type="nucleotide sequence ID" value="NZ_CP089929.1"/>
</dbReference>
<evidence type="ECO:0000256" key="4">
    <source>
        <dbReference type="ARBA" id="ARBA00022691"/>
    </source>
</evidence>
<dbReference type="CDD" id="cd02440">
    <property type="entry name" value="AdoMet_MTases"/>
    <property type="match status" value="1"/>
</dbReference>
<feature type="domain" description="Methyltransferase" evidence="6">
    <location>
        <begin position="49"/>
        <end position="151"/>
    </location>
</feature>
<reference evidence="7" key="1">
    <citation type="submission" date="2021-12" db="EMBL/GenBank/DDBJ databases">
        <title>Discovery of the Pendulisporaceae a myxobacterial family with distinct sporulation behavior and unique specialized metabolism.</title>
        <authorList>
            <person name="Garcia R."/>
            <person name="Popoff A."/>
            <person name="Bader C.D."/>
            <person name="Loehr J."/>
            <person name="Walesch S."/>
            <person name="Walt C."/>
            <person name="Boldt J."/>
            <person name="Bunk B."/>
            <person name="Haeckl F.J.F.P.J."/>
            <person name="Gunesch A.P."/>
            <person name="Birkelbach J."/>
            <person name="Nuebel U."/>
            <person name="Pietschmann T."/>
            <person name="Bach T."/>
            <person name="Mueller R."/>
        </authorList>
    </citation>
    <scope>NUCLEOTIDE SEQUENCE</scope>
    <source>
        <strain evidence="7">MSr11367</strain>
    </source>
</reference>
<keyword evidence="3" id="KW-0808">Transferase</keyword>
<dbReference type="GO" id="GO:0008168">
    <property type="term" value="F:methyltransferase activity"/>
    <property type="evidence" value="ECO:0007669"/>
    <property type="project" value="UniProtKB-KW"/>
</dbReference>
<name>A0ABZ2KTS2_9BACT</name>
<dbReference type="PANTHER" id="PTHR43667:SF1">
    <property type="entry name" value="CYCLOPROPANE-FATTY-ACYL-PHOSPHOLIPID SYNTHASE"/>
    <property type="match status" value="1"/>
</dbReference>
<sequence>MNSPASAQAMAMDRLYAGQKRVYDISRKYYLFGRDQLIEKIHVAPGSNVCELGVGTARNLILLARRNPQGRYYGIDLSAEMLGEAARNLARTRLADKIALRLTAAEELDYREFGLDAPFDAVYFSYCLAMIPKESIVPAIESAWRNLAPGGVLYYVDFGPMSGFPPRVSKMFARWLGLFGAHYHPEVVEALCALAPTSNVELTPLYRGYALMVTVRKPKSD</sequence>
<keyword evidence="5" id="KW-0443">Lipid metabolism</keyword>
<evidence type="ECO:0000256" key="1">
    <source>
        <dbReference type="ARBA" id="ARBA00010815"/>
    </source>
</evidence>
<dbReference type="Gene3D" id="3.40.50.150">
    <property type="entry name" value="Vaccinia Virus protein VP39"/>
    <property type="match status" value="1"/>
</dbReference>
<evidence type="ECO:0000256" key="5">
    <source>
        <dbReference type="ARBA" id="ARBA00023098"/>
    </source>
</evidence>
<dbReference type="SUPFAM" id="SSF53335">
    <property type="entry name" value="S-adenosyl-L-methionine-dependent methyltransferases"/>
    <property type="match status" value="1"/>
</dbReference>
<proteinExistence type="inferred from homology"/>
<keyword evidence="4" id="KW-0949">S-adenosyl-L-methionine</keyword>
<accession>A0ABZ2KTS2</accession>
<dbReference type="InterPro" id="IPR029063">
    <property type="entry name" value="SAM-dependent_MTases_sf"/>
</dbReference>